<keyword evidence="2" id="KW-1185">Reference proteome</keyword>
<proteinExistence type="predicted"/>
<dbReference type="Proteomes" id="UP000789525">
    <property type="component" value="Unassembled WGS sequence"/>
</dbReference>
<sequence>MASISPMLSISPKSPKLRRPRSNASSVRSVSPQLLINRDENDALRGYVDEVVLTFVSAREKGYNFSSVADCIRQTISTQIYEPNQLFFWLQNNQNTPQYITLLGFFHFQGIGTSHADKRKGFHLFLTAAKMEYYVAQDLVADCYCFGHGTPKMPELSFEWYQKANHNGSTDGEFGLGYCYDMGIGVKRNLTKAFQHYKNASKKENRSAMFLLAQCYDLGLGAEKDREQAINWYKKAIEYGNTDAREPLEELLRNGNSESNGSNESE</sequence>
<protein>
    <submittedName>
        <fullName evidence="1">11164_t:CDS:1</fullName>
    </submittedName>
</protein>
<reference evidence="1" key="1">
    <citation type="submission" date="2021-06" db="EMBL/GenBank/DDBJ databases">
        <authorList>
            <person name="Kallberg Y."/>
            <person name="Tangrot J."/>
            <person name="Rosling A."/>
        </authorList>
    </citation>
    <scope>NUCLEOTIDE SEQUENCE</scope>
    <source>
        <strain evidence="1">CL356</strain>
    </source>
</reference>
<name>A0ACA9KZV3_9GLOM</name>
<organism evidence="1 2">
    <name type="scientific">Acaulospora colombiana</name>
    <dbReference type="NCBI Taxonomy" id="27376"/>
    <lineage>
        <taxon>Eukaryota</taxon>
        <taxon>Fungi</taxon>
        <taxon>Fungi incertae sedis</taxon>
        <taxon>Mucoromycota</taxon>
        <taxon>Glomeromycotina</taxon>
        <taxon>Glomeromycetes</taxon>
        <taxon>Diversisporales</taxon>
        <taxon>Acaulosporaceae</taxon>
        <taxon>Acaulospora</taxon>
    </lineage>
</organism>
<accession>A0ACA9KZV3</accession>
<comment type="caution">
    <text evidence="1">The sequence shown here is derived from an EMBL/GenBank/DDBJ whole genome shotgun (WGS) entry which is preliminary data.</text>
</comment>
<dbReference type="EMBL" id="CAJVPT010003740">
    <property type="protein sequence ID" value="CAG8499714.1"/>
    <property type="molecule type" value="Genomic_DNA"/>
</dbReference>
<evidence type="ECO:0000313" key="2">
    <source>
        <dbReference type="Proteomes" id="UP000789525"/>
    </source>
</evidence>
<gene>
    <name evidence="1" type="ORF">ACOLOM_LOCUS2742</name>
</gene>
<evidence type="ECO:0000313" key="1">
    <source>
        <dbReference type="EMBL" id="CAG8499714.1"/>
    </source>
</evidence>